<dbReference type="GO" id="GO:0017150">
    <property type="term" value="F:tRNA dihydrouridine synthase activity"/>
    <property type="evidence" value="ECO:0007669"/>
    <property type="project" value="InterPro"/>
</dbReference>
<feature type="domain" description="DUS-like FMN-binding" evidence="9">
    <location>
        <begin position="28"/>
        <end position="276"/>
    </location>
</feature>
<evidence type="ECO:0000256" key="3">
    <source>
        <dbReference type="ARBA" id="ARBA00022643"/>
    </source>
</evidence>
<feature type="binding site" evidence="8">
    <location>
        <begin position="30"/>
        <end position="32"/>
    </location>
    <ligand>
        <name>FMN</name>
        <dbReference type="ChEBI" id="CHEBI:58210"/>
    </ligand>
</feature>
<keyword evidence="6" id="KW-0560">Oxidoreductase</keyword>
<sequence length="286" mass="31543">MKTAQSFETQDEKRAYVRDLMDRAEILLSPMAGVSDRAFRGVCRELGADVTYCEFVSANGVLHGNPATFDLMEVGEEESPIGIQLFGSEPEVLAEAARTTEKIGPDIIDLNFGCPVKKVVKRNGGSALLCNTPLMEDIVRAVVNAVSVPVTAKIRLGWSKGTVNYLETTKMLEEAGACAITIHGRTRDEAFRGIANWDPIAEAKDNVSVPIIGNGDVWNYEDFAEIKERTQCDAVMVARGSIGNPWIFDEIKSNLQGGEWTPPTLEELFRKVVDHMHREVALKTER</sequence>
<keyword evidence="4" id="KW-0819">tRNA processing</keyword>
<accession>A0A7Y2H307</accession>
<evidence type="ECO:0000256" key="4">
    <source>
        <dbReference type="ARBA" id="ARBA00022694"/>
    </source>
</evidence>
<feature type="active site" description="Proton donor" evidence="7">
    <location>
        <position position="114"/>
    </location>
</feature>
<keyword evidence="5" id="KW-0521">NADP</keyword>
<protein>
    <submittedName>
        <fullName evidence="10">tRNA dihydrouridine synthase DusB</fullName>
    </submittedName>
</protein>
<feature type="binding site" evidence="8">
    <location>
        <position position="84"/>
    </location>
    <ligand>
        <name>FMN</name>
        <dbReference type="ChEBI" id="CHEBI:58210"/>
    </ligand>
</feature>
<organism evidence="10 11">
    <name type="scientific">Eiseniibacteriota bacterium</name>
    <dbReference type="NCBI Taxonomy" id="2212470"/>
    <lineage>
        <taxon>Bacteria</taxon>
        <taxon>Candidatus Eiseniibacteriota</taxon>
    </lineage>
</organism>
<comment type="caution">
    <text evidence="10">The sequence shown here is derived from an EMBL/GenBank/DDBJ whole genome shotgun (WGS) entry which is preliminary data.</text>
</comment>
<feature type="binding site" evidence="8">
    <location>
        <position position="183"/>
    </location>
    <ligand>
        <name>FMN</name>
        <dbReference type="ChEBI" id="CHEBI:58210"/>
    </ligand>
</feature>
<dbReference type="AlphaFoldDB" id="A0A7Y2H307"/>
<dbReference type="SUPFAM" id="SSF51395">
    <property type="entry name" value="FMN-linked oxidoreductases"/>
    <property type="match status" value="1"/>
</dbReference>
<evidence type="ECO:0000256" key="5">
    <source>
        <dbReference type="ARBA" id="ARBA00022857"/>
    </source>
</evidence>
<name>A0A7Y2H307_UNCEI</name>
<evidence type="ECO:0000256" key="8">
    <source>
        <dbReference type="PIRSR" id="PIRSR006621-2"/>
    </source>
</evidence>
<dbReference type="InterPro" id="IPR004652">
    <property type="entry name" value="DusB-like"/>
</dbReference>
<evidence type="ECO:0000256" key="2">
    <source>
        <dbReference type="ARBA" id="ARBA00022630"/>
    </source>
</evidence>
<dbReference type="PANTHER" id="PTHR45846:SF1">
    <property type="entry name" value="TRNA-DIHYDROURIDINE(47) SYNTHASE [NAD(P)(+)]-LIKE"/>
    <property type="match status" value="1"/>
</dbReference>
<dbReference type="Pfam" id="PF01207">
    <property type="entry name" value="Dus"/>
    <property type="match status" value="1"/>
</dbReference>
<dbReference type="Gene3D" id="3.20.20.70">
    <property type="entry name" value="Aldolase class I"/>
    <property type="match status" value="1"/>
</dbReference>
<comment type="cofactor">
    <cofactor evidence="1 8">
        <name>FMN</name>
        <dbReference type="ChEBI" id="CHEBI:58210"/>
    </cofactor>
</comment>
<evidence type="ECO:0000256" key="6">
    <source>
        <dbReference type="ARBA" id="ARBA00023002"/>
    </source>
</evidence>
<reference evidence="10 11" key="1">
    <citation type="submission" date="2020-03" db="EMBL/GenBank/DDBJ databases">
        <title>Metabolic flexibility allows generalist bacteria to become dominant in a frequently disturbed ecosystem.</title>
        <authorList>
            <person name="Chen Y.-J."/>
            <person name="Leung P.M."/>
            <person name="Bay S.K."/>
            <person name="Hugenholtz P."/>
            <person name="Kessler A.J."/>
            <person name="Shelley G."/>
            <person name="Waite D.W."/>
            <person name="Cook P.L."/>
            <person name="Greening C."/>
        </authorList>
    </citation>
    <scope>NUCLEOTIDE SEQUENCE [LARGE SCALE GENOMIC DNA]</scope>
    <source>
        <strain evidence="10">SS_bin_28</strain>
    </source>
</reference>
<evidence type="ECO:0000256" key="7">
    <source>
        <dbReference type="PIRSR" id="PIRSR006621-1"/>
    </source>
</evidence>
<dbReference type="CDD" id="cd02801">
    <property type="entry name" value="DUS_like_FMN"/>
    <property type="match status" value="1"/>
</dbReference>
<dbReference type="PROSITE" id="PS01136">
    <property type="entry name" value="UPF0034"/>
    <property type="match status" value="1"/>
</dbReference>
<dbReference type="GO" id="GO:0050660">
    <property type="term" value="F:flavin adenine dinucleotide binding"/>
    <property type="evidence" value="ECO:0007669"/>
    <property type="project" value="InterPro"/>
</dbReference>
<keyword evidence="2" id="KW-0285">Flavoprotein</keyword>
<keyword evidence="3 8" id="KW-0288">FMN</keyword>
<dbReference type="InterPro" id="IPR018517">
    <property type="entry name" value="tRNA_hU_synthase_CS"/>
</dbReference>
<dbReference type="EMBL" id="JABDJR010000512">
    <property type="protein sequence ID" value="NNF07639.1"/>
    <property type="molecule type" value="Genomic_DNA"/>
</dbReference>
<gene>
    <name evidence="10" type="primary">dusB</name>
    <name evidence="10" type="ORF">HKN21_12830</name>
</gene>
<dbReference type="InterPro" id="IPR001269">
    <property type="entry name" value="DUS_fam"/>
</dbReference>
<dbReference type="PANTHER" id="PTHR45846">
    <property type="entry name" value="TRNA-DIHYDROURIDINE(47) SYNTHASE [NAD(P)(+)]-LIKE"/>
    <property type="match status" value="1"/>
</dbReference>
<feature type="non-terminal residue" evidence="10">
    <location>
        <position position="286"/>
    </location>
</feature>
<dbReference type="Proteomes" id="UP000547674">
    <property type="component" value="Unassembled WGS sequence"/>
</dbReference>
<proteinExistence type="predicted"/>
<evidence type="ECO:0000256" key="1">
    <source>
        <dbReference type="ARBA" id="ARBA00001917"/>
    </source>
</evidence>
<dbReference type="NCBIfam" id="TIGR00737">
    <property type="entry name" value="nifR3_yhdG"/>
    <property type="match status" value="1"/>
</dbReference>
<dbReference type="PIRSF" id="PIRSF006621">
    <property type="entry name" value="Dus"/>
    <property type="match status" value="1"/>
</dbReference>
<feature type="binding site" evidence="8">
    <location>
        <begin position="238"/>
        <end position="239"/>
    </location>
    <ligand>
        <name>FMN</name>
        <dbReference type="ChEBI" id="CHEBI:58210"/>
    </ligand>
</feature>
<keyword evidence="8" id="KW-0547">Nucleotide-binding</keyword>
<dbReference type="InterPro" id="IPR035587">
    <property type="entry name" value="DUS-like_FMN-bd"/>
</dbReference>
<evidence type="ECO:0000313" key="10">
    <source>
        <dbReference type="EMBL" id="NNF07639.1"/>
    </source>
</evidence>
<evidence type="ECO:0000259" key="9">
    <source>
        <dbReference type="Pfam" id="PF01207"/>
    </source>
</evidence>
<dbReference type="InterPro" id="IPR013785">
    <property type="entry name" value="Aldolase_TIM"/>
</dbReference>
<feature type="binding site" evidence="8">
    <location>
        <position position="153"/>
    </location>
    <ligand>
        <name>FMN</name>
        <dbReference type="ChEBI" id="CHEBI:58210"/>
    </ligand>
</feature>
<evidence type="ECO:0000313" key="11">
    <source>
        <dbReference type="Proteomes" id="UP000547674"/>
    </source>
</evidence>
<dbReference type="GO" id="GO:0003723">
    <property type="term" value="F:RNA binding"/>
    <property type="evidence" value="ECO:0007669"/>
    <property type="project" value="TreeGrafter"/>
</dbReference>